<dbReference type="EMBL" id="MU854527">
    <property type="protein sequence ID" value="KAK4033495.1"/>
    <property type="molecule type" value="Genomic_DNA"/>
</dbReference>
<evidence type="ECO:0000313" key="2">
    <source>
        <dbReference type="Proteomes" id="UP001303115"/>
    </source>
</evidence>
<dbReference type="GO" id="GO:0030414">
    <property type="term" value="F:peptidase inhibitor activity"/>
    <property type="evidence" value="ECO:0007669"/>
    <property type="project" value="TreeGrafter"/>
</dbReference>
<dbReference type="Gene3D" id="3.90.280.10">
    <property type="entry name" value="PEBP-like"/>
    <property type="match status" value="1"/>
</dbReference>
<dbReference type="SUPFAM" id="SSF49777">
    <property type="entry name" value="PEBP-like"/>
    <property type="match status" value="1"/>
</dbReference>
<evidence type="ECO:0000313" key="1">
    <source>
        <dbReference type="EMBL" id="KAK4033495.1"/>
    </source>
</evidence>
<protein>
    <submittedName>
        <fullName evidence="1">Phosphatidylethanolamine-binding protein</fullName>
    </submittedName>
</protein>
<dbReference type="GO" id="GO:0046578">
    <property type="term" value="P:regulation of Ras protein signal transduction"/>
    <property type="evidence" value="ECO:0007669"/>
    <property type="project" value="TreeGrafter"/>
</dbReference>
<dbReference type="Pfam" id="PF01161">
    <property type="entry name" value="PBP"/>
    <property type="match status" value="1"/>
</dbReference>
<dbReference type="GO" id="GO:0030162">
    <property type="term" value="P:regulation of proteolysis"/>
    <property type="evidence" value="ECO:0007669"/>
    <property type="project" value="TreeGrafter"/>
</dbReference>
<dbReference type="InterPro" id="IPR035810">
    <property type="entry name" value="PEBP_euk"/>
</dbReference>
<dbReference type="AlphaFoldDB" id="A0AAN6SNC7"/>
<accession>A0AAN6SNC7</accession>
<proteinExistence type="predicted"/>
<dbReference type="CDD" id="cd00866">
    <property type="entry name" value="PEBP_euk"/>
    <property type="match status" value="1"/>
</dbReference>
<keyword evidence="2" id="KW-1185">Reference proteome</keyword>
<dbReference type="PANTHER" id="PTHR11362">
    <property type="entry name" value="PHOSPHATIDYLETHANOLAMINE-BINDING PROTEIN"/>
    <property type="match status" value="1"/>
</dbReference>
<organism evidence="1 2">
    <name type="scientific">Parachaetomium inaequale</name>
    <dbReference type="NCBI Taxonomy" id="2588326"/>
    <lineage>
        <taxon>Eukaryota</taxon>
        <taxon>Fungi</taxon>
        <taxon>Dikarya</taxon>
        <taxon>Ascomycota</taxon>
        <taxon>Pezizomycotina</taxon>
        <taxon>Sordariomycetes</taxon>
        <taxon>Sordariomycetidae</taxon>
        <taxon>Sordariales</taxon>
        <taxon>Chaetomiaceae</taxon>
        <taxon>Parachaetomium</taxon>
    </lineage>
</organism>
<dbReference type="InterPro" id="IPR036610">
    <property type="entry name" value="PEBP-like_sf"/>
</dbReference>
<reference evidence="2" key="1">
    <citation type="journal article" date="2023" name="Mol. Phylogenet. Evol.">
        <title>Genome-scale phylogeny and comparative genomics of the fungal order Sordariales.</title>
        <authorList>
            <person name="Hensen N."/>
            <person name="Bonometti L."/>
            <person name="Westerberg I."/>
            <person name="Brannstrom I.O."/>
            <person name="Guillou S."/>
            <person name="Cros-Aarteil S."/>
            <person name="Calhoun S."/>
            <person name="Haridas S."/>
            <person name="Kuo A."/>
            <person name="Mondo S."/>
            <person name="Pangilinan J."/>
            <person name="Riley R."/>
            <person name="LaButti K."/>
            <person name="Andreopoulos B."/>
            <person name="Lipzen A."/>
            <person name="Chen C."/>
            <person name="Yan M."/>
            <person name="Daum C."/>
            <person name="Ng V."/>
            <person name="Clum A."/>
            <person name="Steindorff A."/>
            <person name="Ohm R.A."/>
            <person name="Martin F."/>
            <person name="Silar P."/>
            <person name="Natvig D.O."/>
            <person name="Lalanne C."/>
            <person name="Gautier V."/>
            <person name="Ament-Velasquez S.L."/>
            <person name="Kruys A."/>
            <person name="Hutchinson M.I."/>
            <person name="Powell A.J."/>
            <person name="Barry K."/>
            <person name="Miller A.N."/>
            <person name="Grigoriev I.V."/>
            <person name="Debuchy R."/>
            <person name="Gladieux P."/>
            <person name="Hiltunen Thoren M."/>
            <person name="Johannesson H."/>
        </authorList>
    </citation>
    <scope>NUCLEOTIDE SEQUENCE [LARGE SCALE GENOMIC DNA]</scope>
    <source>
        <strain evidence="2">CBS 284.82</strain>
    </source>
</reference>
<dbReference type="PANTHER" id="PTHR11362:SF78">
    <property type="entry name" value="PROTEASE INHIBITOR"/>
    <property type="match status" value="1"/>
</dbReference>
<dbReference type="Proteomes" id="UP001303115">
    <property type="component" value="Unassembled WGS sequence"/>
</dbReference>
<name>A0AAN6SNC7_9PEZI</name>
<comment type="caution">
    <text evidence="1">The sequence shown here is derived from an EMBL/GenBank/DDBJ whole genome shotgun (WGS) entry which is preliminary data.</text>
</comment>
<dbReference type="InterPro" id="IPR008914">
    <property type="entry name" value="PEBP"/>
</dbReference>
<sequence>MKESPSITQTLSAAQTGTTLRIHFPETTVTEAATNVTIAASAQTPTLSVSVSALKSTTPGVNNKYLAFSIDLDAPFPAFPVLGPILHGMQADLVAGAADADGFVALEGGSAEWQVAPYVGPGPPPLSAPHRYVFMVFEQPEGMDTAKVKSVLGLDGPATRVVSRMRWDQAAAEKSLGLGEVVAGNYFVSRR</sequence>
<gene>
    <name evidence="1" type="ORF">C8A01DRAFT_40063</name>
</gene>
<dbReference type="GO" id="GO:0005543">
    <property type="term" value="F:phospholipid binding"/>
    <property type="evidence" value="ECO:0007669"/>
    <property type="project" value="TreeGrafter"/>
</dbReference>